<feature type="non-terminal residue" evidence="1">
    <location>
        <position position="10"/>
    </location>
</feature>
<protein>
    <submittedName>
        <fullName evidence="1">Uncharacterized protein</fullName>
    </submittedName>
</protein>
<evidence type="ECO:0000313" key="1">
    <source>
        <dbReference type="EMBL" id="CUG92979.1"/>
    </source>
</evidence>
<accession>A0A0S4JWM8</accession>
<proteinExistence type="predicted"/>
<reference evidence="2" key="1">
    <citation type="submission" date="2015-09" db="EMBL/GenBank/DDBJ databases">
        <authorList>
            <consortium name="Pathogen Informatics"/>
        </authorList>
    </citation>
    <scope>NUCLEOTIDE SEQUENCE [LARGE SCALE GENOMIC DNA]</scope>
    <source>
        <strain evidence="2">Lake Konstanz</strain>
    </source>
</reference>
<dbReference type="EMBL" id="CYKH01002102">
    <property type="protein sequence ID" value="CUG92979.1"/>
    <property type="molecule type" value="Genomic_DNA"/>
</dbReference>
<gene>
    <name evidence="1" type="ORF">BSAL_40160</name>
</gene>
<organism evidence="1 2">
    <name type="scientific">Bodo saltans</name>
    <name type="common">Flagellated protozoan</name>
    <dbReference type="NCBI Taxonomy" id="75058"/>
    <lineage>
        <taxon>Eukaryota</taxon>
        <taxon>Discoba</taxon>
        <taxon>Euglenozoa</taxon>
        <taxon>Kinetoplastea</taxon>
        <taxon>Metakinetoplastina</taxon>
        <taxon>Eubodonida</taxon>
        <taxon>Bodonidae</taxon>
        <taxon>Bodo</taxon>
    </lineage>
</organism>
<keyword evidence="2" id="KW-1185">Reference proteome</keyword>
<evidence type="ECO:0000313" key="2">
    <source>
        <dbReference type="Proteomes" id="UP000051952"/>
    </source>
</evidence>
<dbReference type="Proteomes" id="UP000051952">
    <property type="component" value="Unassembled WGS sequence"/>
</dbReference>
<name>A0A0S4JWM8_BODSA</name>
<dbReference type="VEuPathDB" id="TriTrypDB:BSAL_40160"/>
<sequence>MPSYREERDA</sequence>